<evidence type="ECO:0000256" key="2">
    <source>
        <dbReference type="ARBA" id="ARBA00022475"/>
    </source>
</evidence>
<evidence type="ECO:0000256" key="3">
    <source>
        <dbReference type="ARBA" id="ARBA00022692"/>
    </source>
</evidence>
<evidence type="ECO:0000256" key="5">
    <source>
        <dbReference type="ARBA" id="ARBA00023136"/>
    </source>
</evidence>
<feature type="transmembrane region" description="Helical" evidence="7">
    <location>
        <begin position="73"/>
        <end position="93"/>
    </location>
</feature>
<keyword evidence="2" id="KW-1003">Cell membrane</keyword>
<dbReference type="AlphaFoldDB" id="K9H030"/>
<evidence type="ECO:0000256" key="1">
    <source>
        <dbReference type="ARBA" id="ARBA00004651"/>
    </source>
</evidence>
<organism evidence="8 9">
    <name type="scientific">Caenispirillum salinarum AK4</name>
    <dbReference type="NCBI Taxonomy" id="1238182"/>
    <lineage>
        <taxon>Bacteria</taxon>
        <taxon>Pseudomonadati</taxon>
        <taxon>Pseudomonadota</taxon>
        <taxon>Alphaproteobacteria</taxon>
        <taxon>Rhodospirillales</taxon>
        <taxon>Novispirillaceae</taxon>
        <taxon>Caenispirillum</taxon>
    </lineage>
</organism>
<dbReference type="PANTHER" id="PTHR30482:SF10">
    <property type="entry name" value="HIGH-AFFINITY BRANCHED-CHAIN AMINO ACID TRANSPORT PROTEIN BRAE"/>
    <property type="match status" value="1"/>
</dbReference>
<evidence type="ECO:0000256" key="7">
    <source>
        <dbReference type="SAM" id="Phobius"/>
    </source>
</evidence>
<evidence type="ECO:0000313" key="8">
    <source>
        <dbReference type="EMBL" id="EKV31565.1"/>
    </source>
</evidence>
<dbReference type="STRING" id="1238182.C882_3938"/>
<protein>
    <submittedName>
        <fullName evidence="8">Branched-chain amino acid transport system permease protein LivM</fullName>
    </submittedName>
</protein>
<keyword evidence="3 7" id="KW-0812">Transmembrane</keyword>
<feature type="transmembrane region" description="Helical" evidence="7">
    <location>
        <begin position="221"/>
        <end position="239"/>
    </location>
</feature>
<comment type="caution">
    <text evidence="8">The sequence shown here is derived from an EMBL/GenBank/DDBJ whole genome shotgun (WGS) entry which is preliminary data.</text>
</comment>
<feature type="transmembrane region" description="Helical" evidence="7">
    <location>
        <begin position="142"/>
        <end position="159"/>
    </location>
</feature>
<comment type="subcellular location">
    <subcellularLocation>
        <location evidence="1">Cell membrane</location>
        <topology evidence="1">Multi-pass membrane protein</topology>
    </subcellularLocation>
</comment>
<keyword evidence="9" id="KW-1185">Reference proteome</keyword>
<name>K9H030_9PROT</name>
<dbReference type="eggNOG" id="COG4177">
    <property type="taxonomic scope" value="Bacteria"/>
</dbReference>
<evidence type="ECO:0000313" key="9">
    <source>
        <dbReference type="Proteomes" id="UP000009881"/>
    </source>
</evidence>
<feature type="transmembrane region" description="Helical" evidence="7">
    <location>
        <begin position="195"/>
        <end position="215"/>
    </location>
</feature>
<feature type="transmembrane region" description="Helical" evidence="7">
    <location>
        <begin position="39"/>
        <end position="58"/>
    </location>
</feature>
<dbReference type="InterPro" id="IPR043428">
    <property type="entry name" value="LivM-like"/>
</dbReference>
<proteinExistence type="predicted"/>
<feature type="transmembrane region" description="Helical" evidence="7">
    <location>
        <begin position="100"/>
        <end position="116"/>
    </location>
</feature>
<dbReference type="GO" id="GO:0005886">
    <property type="term" value="C:plasma membrane"/>
    <property type="evidence" value="ECO:0007669"/>
    <property type="project" value="UniProtKB-SubCell"/>
</dbReference>
<dbReference type="PANTHER" id="PTHR30482">
    <property type="entry name" value="HIGH-AFFINITY BRANCHED-CHAIN AMINO ACID TRANSPORT SYSTEM PERMEASE"/>
    <property type="match status" value="1"/>
</dbReference>
<keyword evidence="4 7" id="KW-1133">Transmembrane helix</keyword>
<feature type="transmembrane region" description="Helical" evidence="7">
    <location>
        <begin position="246"/>
        <end position="267"/>
    </location>
</feature>
<feature type="transmembrane region" description="Helical" evidence="7">
    <location>
        <begin position="6"/>
        <end position="27"/>
    </location>
</feature>
<gene>
    <name evidence="8" type="ORF">C882_3938</name>
</gene>
<evidence type="ECO:0000256" key="6">
    <source>
        <dbReference type="SAM" id="MobiDB-lite"/>
    </source>
</evidence>
<reference evidence="8 9" key="1">
    <citation type="journal article" date="2013" name="Genome Announc.">
        <title>Draft Genome Sequence of an Alphaproteobacterium, Caenispirillum salinarum AK4(T), Isolated from a Solar Saltern.</title>
        <authorList>
            <person name="Khatri I."/>
            <person name="Singh A."/>
            <person name="Korpole S."/>
            <person name="Pinnaka A.K."/>
            <person name="Subramanian S."/>
        </authorList>
    </citation>
    <scope>NUCLEOTIDE SEQUENCE [LARGE SCALE GENOMIC DNA]</scope>
    <source>
        <strain evidence="8 9">AK4</strain>
    </source>
</reference>
<dbReference type="Proteomes" id="UP000009881">
    <property type="component" value="Unassembled WGS sequence"/>
</dbReference>
<feature type="transmembrane region" description="Helical" evidence="7">
    <location>
        <begin position="273"/>
        <end position="293"/>
    </location>
</feature>
<keyword evidence="5 7" id="KW-0472">Membrane</keyword>
<dbReference type="GO" id="GO:0015658">
    <property type="term" value="F:branched-chain amino acid transmembrane transporter activity"/>
    <property type="evidence" value="ECO:0007669"/>
    <property type="project" value="InterPro"/>
</dbReference>
<dbReference type="InterPro" id="IPR001851">
    <property type="entry name" value="ABC_transp_permease"/>
</dbReference>
<dbReference type="EMBL" id="ANHY01000006">
    <property type="protein sequence ID" value="EKV31565.1"/>
    <property type="molecule type" value="Genomic_DNA"/>
</dbReference>
<evidence type="ECO:0000256" key="4">
    <source>
        <dbReference type="ARBA" id="ARBA00022989"/>
    </source>
</evidence>
<dbReference type="RefSeq" id="WP_009540046.1">
    <property type="nucleotide sequence ID" value="NZ_ANHY01000006.1"/>
</dbReference>
<dbReference type="PATRIC" id="fig|1238182.3.peg.1600"/>
<dbReference type="Pfam" id="PF02653">
    <property type="entry name" value="BPD_transp_2"/>
    <property type="match status" value="1"/>
</dbReference>
<dbReference type="CDD" id="cd06581">
    <property type="entry name" value="TM_PBP1_LivM_like"/>
    <property type="match status" value="1"/>
</dbReference>
<sequence length="325" mass="34611">MELSGLLFYGISLLTLAGIYGILSLGLNLQWGFTGQFNIGIAGFFAIGAYSTAILTAAPSNSFVGGFDLPTPVGLLVAVIMSGLLSVVIGWVTMRLRTDYLAIATIGIAEIIRLLLKNEDWLTNGVRGIPAIPKPLGLDSPLAFLIGIIVVLVVVYLLMEAARKSPWGRVLRAIRENENGVMAAGKNIQRFRLEAFVVGSTVMGLAGGLYAHYFGFISPEAFEPLFATFLVWVMLIAGGSGNNKGAILGAVLIWFVWSGSELATGYLPAEWQAQAGAVRVLLVAILLQVILLTRPQGLLPEDMGAGRTSDPTPKEGRPRKVPAGE</sequence>
<accession>K9H030</accession>
<feature type="region of interest" description="Disordered" evidence="6">
    <location>
        <begin position="302"/>
        <end position="325"/>
    </location>
</feature>